<dbReference type="Proteomes" id="UP000001953">
    <property type="component" value="Chromosome"/>
</dbReference>
<reference evidence="1 2" key="1">
    <citation type="submission" date="2006-03" db="EMBL/GenBank/DDBJ databases">
        <title>Complete sequence of chromosome of Nitrobacter hamburgensis X14.</title>
        <authorList>
            <consortium name="US DOE Joint Genome Institute"/>
            <person name="Copeland A."/>
            <person name="Lucas S."/>
            <person name="Lapidus A."/>
            <person name="Barry K."/>
            <person name="Detter J.C."/>
            <person name="Glavina del Rio T."/>
            <person name="Hammon N."/>
            <person name="Israni S."/>
            <person name="Dalin E."/>
            <person name="Tice H."/>
            <person name="Pitluck S."/>
            <person name="Chain P."/>
            <person name="Malfatti S."/>
            <person name="Shin M."/>
            <person name="Vergez L."/>
            <person name="Schmutz J."/>
            <person name="Larimer F."/>
            <person name="Land M."/>
            <person name="Hauser L."/>
            <person name="Kyrpides N."/>
            <person name="Ivanova N."/>
            <person name="Ward B."/>
            <person name="Arp D."/>
            <person name="Klotz M."/>
            <person name="Stein L."/>
            <person name="O'Mullan G."/>
            <person name="Starkenburg S."/>
            <person name="Sayavedra L."/>
            <person name="Poret-Peterson A.T."/>
            <person name="Gentry M.E."/>
            <person name="Bruce D."/>
            <person name="Richardson P."/>
        </authorList>
    </citation>
    <scope>NUCLEOTIDE SEQUENCE [LARGE SCALE GENOMIC DNA]</scope>
    <source>
        <strain evidence="2">DSM 10229 / NCIMB 13809 / X14</strain>
    </source>
</reference>
<dbReference type="PANTHER" id="PTHR43857:SF1">
    <property type="entry name" value="YJGH FAMILY PROTEIN"/>
    <property type="match status" value="1"/>
</dbReference>
<organism evidence="1 2">
    <name type="scientific">Nitrobacter hamburgensis (strain DSM 10229 / NCIMB 13809 / X14)</name>
    <dbReference type="NCBI Taxonomy" id="323097"/>
    <lineage>
        <taxon>Bacteria</taxon>
        <taxon>Pseudomonadati</taxon>
        <taxon>Pseudomonadota</taxon>
        <taxon>Alphaproteobacteria</taxon>
        <taxon>Hyphomicrobiales</taxon>
        <taxon>Nitrobacteraceae</taxon>
        <taxon>Nitrobacter</taxon>
    </lineage>
</organism>
<keyword evidence="2" id="KW-1185">Reference proteome</keyword>
<dbReference type="CDD" id="cd00448">
    <property type="entry name" value="YjgF_YER057c_UK114_family"/>
    <property type="match status" value="1"/>
</dbReference>
<dbReference type="InterPro" id="IPR035959">
    <property type="entry name" value="RutC-like_sf"/>
</dbReference>
<sequence>MPGKLEKQHFQYAGWSKTSFSEVVSVKGPGRLLFLSGIGAEDTGDAPGVIHHPGDVYQQTRLAYEKAAAVLARHGATLADVVKISAYLLDVREAPNYHRARAEAFKDAPGLPAHTFLFINNLAWPGMLVEVDLTAVVAES</sequence>
<dbReference type="OrthoDB" id="9815126at2"/>
<dbReference type="AlphaFoldDB" id="Q1QL00"/>
<dbReference type="KEGG" id="nha:Nham_2305"/>
<evidence type="ECO:0000313" key="2">
    <source>
        <dbReference type="Proteomes" id="UP000001953"/>
    </source>
</evidence>
<protein>
    <submittedName>
        <fullName evidence="1">Endoribonuclease L-PSP</fullName>
    </submittedName>
</protein>
<dbReference type="SUPFAM" id="SSF55298">
    <property type="entry name" value="YjgF-like"/>
    <property type="match status" value="1"/>
</dbReference>
<gene>
    <name evidence="1" type="ordered locus">Nham_2305</name>
</gene>
<dbReference type="HOGENOM" id="CLU_100715_3_0_5"/>
<proteinExistence type="predicted"/>
<accession>Q1QL00</accession>
<dbReference type="InterPro" id="IPR006175">
    <property type="entry name" value="YjgF/YER057c/UK114"/>
</dbReference>
<dbReference type="STRING" id="323097.Nham_2305"/>
<dbReference type="PANTHER" id="PTHR43857">
    <property type="entry name" value="BLR7761 PROTEIN"/>
    <property type="match status" value="1"/>
</dbReference>
<name>Q1QL00_NITHX</name>
<dbReference type="Gene3D" id="3.30.1330.40">
    <property type="entry name" value="RutC-like"/>
    <property type="match status" value="1"/>
</dbReference>
<dbReference type="Pfam" id="PF01042">
    <property type="entry name" value="Ribonuc_L-PSP"/>
    <property type="match status" value="1"/>
</dbReference>
<dbReference type="RefSeq" id="WP_011510774.1">
    <property type="nucleotide sequence ID" value="NC_007964.1"/>
</dbReference>
<dbReference type="eggNOG" id="COG0251">
    <property type="taxonomic scope" value="Bacteria"/>
</dbReference>
<evidence type="ECO:0000313" key="1">
    <source>
        <dbReference type="EMBL" id="ABE63097.1"/>
    </source>
</evidence>
<dbReference type="EMBL" id="CP000319">
    <property type="protein sequence ID" value="ABE63097.1"/>
    <property type="molecule type" value="Genomic_DNA"/>
</dbReference>